<evidence type="ECO:0000259" key="7">
    <source>
        <dbReference type="Pfam" id="PF00082"/>
    </source>
</evidence>
<evidence type="ECO:0000256" key="3">
    <source>
        <dbReference type="ARBA" id="ARBA00022729"/>
    </source>
</evidence>
<reference evidence="9 10" key="1">
    <citation type="submission" date="2023-07" db="EMBL/GenBank/DDBJ databases">
        <title>Genomic Encyclopedia of Type Strains, Phase IV (KMG-IV): sequencing the most valuable type-strain genomes for metagenomic binning, comparative biology and taxonomic classification.</title>
        <authorList>
            <person name="Goeker M."/>
        </authorList>
    </citation>
    <scope>NUCLEOTIDE SEQUENCE [LARGE SCALE GENOMIC DNA]</scope>
    <source>
        <strain evidence="9 10">DSM 102814</strain>
    </source>
</reference>
<dbReference type="Proteomes" id="UP001257659">
    <property type="component" value="Unassembled WGS sequence"/>
</dbReference>
<comment type="similarity">
    <text evidence="1 6">Belongs to the peptidase S8 family.</text>
</comment>
<keyword evidence="4" id="KW-0378">Hydrolase</keyword>
<keyword evidence="3" id="KW-0732">Signal</keyword>
<dbReference type="RefSeq" id="WP_309728691.1">
    <property type="nucleotide sequence ID" value="NZ_JAVDQA010000005.1"/>
</dbReference>
<organism evidence="9 10">
    <name type="scientific">Mesonia maritima</name>
    <dbReference type="NCBI Taxonomy" id="1793873"/>
    <lineage>
        <taxon>Bacteria</taxon>
        <taxon>Pseudomonadati</taxon>
        <taxon>Bacteroidota</taxon>
        <taxon>Flavobacteriia</taxon>
        <taxon>Flavobacteriales</taxon>
        <taxon>Flavobacteriaceae</taxon>
        <taxon>Mesonia</taxon>
    </lineage>
</organism>
<feature type="domain" description="Peptidase S8/S53" evidence="7">
    <location>
        <begin position="149"/>
        <end position="398"/>
    </location>
</feature>
<dbReference type="SUPFAM" id="SSF52743">
    <property type="entry name" value="Subtilisin-like"/>
    <property type="match status" value="1"/>
</dbReference>
<dbReference type="InterPro" id="IPR051048">
    <property type="entry name" value="Peptidase_S8/S53_subtilisin"/>
</dbReference>
<protein>
    <recommendedName>
        <fullName evidence="11">Secreted protein (Por secretion system target)</fullName>
    </recommendedName>
</protein>
<accession>A0ABU1K6W6</accession>
<dbReference type="PRINTS" id="PR00723">
    <property type="entry name" value="SUBTILISIN"/>
</dbReference>
<sequence length="638" mass="68588">MKKKIILIIILNISFFGFSQTAIQKKEIVSKYSSEKINEIKAFMKKEAKENETKINKLINSGKAKRKITLKNGNTATLRSIVKDSIPIYYTLHNADAAKSTRTYFLNSGGALNLDLDGQNMTVGVWDEETVLETHQAFIKNGTSRISIEEPGTTDGFHATHVAGTIAASGEFNSQAKGMAPECNILSYDWNNDDFEVLSEGGNGLLISNHSYGTPVSESPAWYMGAYSSASRSWDQITRTEQYLLTVIAAGNDGNVTNPSPLQTGYDKLTGNAVSKNNLVVANAFDAPIGQSTGTIIGEVNINPSSSQGPTDDGRIKPDITGNGTDLLSTANFSNSSYDKSSGTSMASPNVAGTLILLQQYYNRLNGNFMYASTLKGLACHTADDILIDGPDAISGWGLLNALKAANTITKDFSGNGSSIIQENTMTNSNILEFEVQASGTENLEATICWTDIPGTATTSLNSNTPALVNDLDIRIIKNSNNTEYFPWKLNLANLNSPAIKGDNNVDNVEKVSVDNANGGDTYTIRVSHKGNLTGGFQTYSLIVTGIDATASTIGSKKNQFSIWPNPADNSVNFTSPNGFTDATIEIYDLNGRIVKTFNDINTSKTFSGDLTGMAAGVYVAKLNDGINGTIQKRIIKK</sequence>
<dbReference type="InterPro" id="IPR015500">
    <property type="entry name" value="Peptidase_S8_subtilisin-rel"/>
</dbReference>
<evidence type="ECO:0000259" key="8">
    <source>
        <dbReference type="Pfam" id="PF18962"/>
    </source>
</evidence>
<dbReference type="InterPro" id="IPR034058">
    <property type="entry name" value="TagA/B/C/D_pept_dom"/>
</dbReference>
<dbReference type="Pfam" id="PF18962">
    <property type="entry name" value="Por_Secre_tail"/>
    <property type="match status" value="1"/>
</dbReference>
<dbReference type="Gene3D" id="3.40.50.200">
    <property type="entry name" value="Peptidase S8/S53 domain"/>
    <property type="match status" value="1"/>
</dbReference>
<evidence type="ECO:0000256" key="4">
    <source>
        <dbReference type="ARBA" id="ARBA00022801"/>
    </source>
</evidence>
<dbReference type="Pfam" id="PF00082">
    <property type="entry name" value="Peptidase_S8"/>
    <property type="match status" value="1"/>
</dbReference>
<dbReference type="EMBL" id="JAVDQA010000005">
    <property type="protein sequence ID" value="MDR6301357.1"/>
    <property type="molecule type" value="Genomic_DNA"/>
</dbReference>
<evidence type="ECO:0000313" key="9">
    <source>
        <dbReference type="EMBL" id="MDR6301357.1"/>
    </source>
</evidence>
<dbReference type="PANTHER" id="PTHR43399:SF4">
    <property type="entry name" value="CELL WALL-ASSOCIATED PROTEASE"/>
    <property type="match status" value="1"/>
</dbReference>
<keyword evidence="5" id="KW-0720">Serine protease</keyword>
<dbReference type="Gene3D" id="2.60.120.380">
    <property type="match status" value="1"/>
</dbReference>
<dbReference type="InterPro" id="IPR000209">
    <property type="entry name" value="Peptidase_S8/S53_dom"/>
</dbReference>
<evidence type="ECO:0000256" key="6">
    <source>
        <dbReference type="PROSITE-ProRule" id="PRU01240"/>
    </source>
</evidence>
<dbReference type="NCBIfam" id="TIGR04183">
    <property type="entry name" value="Por_Secre_tail"/>
    <property type="match status" value="1"/>
</dbReference>
<evidence type="ECO:0000256" key="2">
    <source>
        <dbReference type="ARBA" id="ARBA00022670"/>
    </source>
</evidence>
<dbReference type="PROSITE" id="PS51892">
    <property type="entry name" value="SUBTILASE"/>
    <property type="match status" value="1"/>
</dbReference>
<feature type="domain" description="Secretion system C-terminal sorting" evidence="8">
    <location>
        <begin position="563"/>
        <end position="636"/>
    </location>
</feature>
<keyword evidence="2" id="KW-0645">Protease</keyword>
<dbReference type="InterPro" id="IPR023828">
    <property type="entry name" value="Peptidase_S8_Ser-AS"/>
</dbReference>
<dbReference type="InterPro" id="IPR026444">
    <property type="entry name" value="Secre_tail"/>
</dbReference>
<dbReference type="InterPro" id="IPR008979">
    <property type="entry name" value="Galactose-bd-like_sf"/>
</dbReference>
<keyword evidence="10" id="KW-1185">Reference proteome</keyword>
<dbReference type="CDD" id="cd04842">
    <property type="entry name" value="Peptidases_S8_Kp43_protease"/>
    <property type="match status" value="1"/>
</dbReference>
<evidence type="ECO:0008006" key="11">
    <source>
        <dbReference type="Google" id="ProtNLM"/>
    </source>
</evidence>
<evidence type="ECO:0000313" key="10">
    <source>
        <dbReference type="Proteomes" id="UP001257659"/>
    </source>
</evidence>
<dbReference type="SUPFAM" id="SSF49785">
    <property type="entry name" value="Galactose-binding domain-like"/>
    <property type="match status" value="1"/>
</dbReference>
<evidence type="ECO:0000256" key="1">
    <source>
        <dbReference type="ARBA" id="ARBA00011073"/>
    </source>
</evidence>
<dbReference type="PANTHER" id="PTHR43399">
    <property type="entry name" value="SUBTILISIN-RELATED"/>
    <property type="match status" value="1"/>
</dbReference>
<proteinExistence type="inferred from homology"/>
<name>A0ABU1K6W6_9FLAO</name>
<evidence type="ECO:0000256" key="5">
    <source>
        <dbReference type="ARBA" id="ARBA00022825"/>
    </source>
</evidence>
<dbReference type="PROSITE" id="PS00138">
    <property type="entry name" value="SUBTILASE_SER"/>
    <property type="match status" value="1"/>
</dbReference>
<gene>
    <name evidence="9" type="ORF">GGR31_002008</name>
</gene>
<comment type="caution">
    <text evidence="9">The sequence shown here is derived from an EMBL/GenBank/DDBJ whole genome shotgun (WGS) entry which is preliminary data.</text>
</comment>
<comment type="caution">
    <text evidence="6">Lacks conserved residue(s) required for the propagation of feature annotation.</text>
</comment>
<dbReference type="InterPro" id="IPR036852">
    <property type="entry name" value="Peptidase_S8/S53_dom_sf"/>
</dbReference>